<keyword evidence="1" id="KW-0472">Membrane</keyword>
<dbReference type="Proteomes" id="UP000249794">
    <property type="component" value="Unassembled WGS sequence"/>
</dbReference>
<protein>
    <submittedName>
        <fullName evidence="2">Uncharacterized protein</fullName>
    </submittedName>
</protein>
<dbReference type="EMBL" id="QBMP01000400">
    <property type="protein sequence ID" value="PZO43626.1"/>
    <property type="molecule type" value="Genomic_DNA"/>
</dbReference>
<evidence type="ECO:0000313" key="2">
    <source>
        <dbReference type="EMBL" id="PZO43626.1"/>
    </source>
</evidence>
<feature type="transmembrane region" description="Helical" evidence="1">
    <location>
        <begin position="7"/>
        <end position="30"/>
    </location>
</feature>
<gene>
    <name evidence="2" type="ORF">DCF15_22475</name>
</gene>
<reference evidence="3" key="1">
    <citation type="submission" date="2018-04" db="EMBL/GenBank/DDBJ databases">
        <authorList>
            <person name="Cornet L."/>
        </authorList>
    </citation>
    <scope>NUCLEOTIDE SEQUENCE [LARGE SCALE GENOMIC DNA]</scope>
</reference>
<dbReference type="AlphaFoldDB" id="A0A2W4WFG0"/>
<proteinExistence type="predicted"/>
<accession>A0A2W4WFG0</accession>
<evidence type="ECO:0000313" key="3">
    <source>
        <dbReference type="Proteomes" id="UP000249794"/>
    </source>
</evidence>
<organism evidence="2 3">
    <name type="scientific">Phormidesmis priestleyi</name>
    <dbReference type="NCBI Taxonomy" id="268141"/>
    <lineage>
        <taxon>Bacteria</taxon>
        <taxon>Bacillati</taxon>
        <taxon>Cyanobacteriota</taxon>
        <taxon>Cyanophyceae</taxon>
        <taxon>Leptolyngbyales</taxon>
        <taxon>Leptolyngbyaceae</taxon>
        <taxon>Phormidesmis</taxon>
    </lineage>
</organism>
<evidence type="ECO:0000256" key="1">
    <source>
        <dbReference type="SAM" id="Phobius"/>
    </source>
</evidence>
<feature type="transmembrane region" description="Helical" evidence="1">
    <location>
        <begin position="36"/>
        <end position="55"/>
    </location>
</feature>
<reference evidence="2 3" key="2">
    <citation type="submission" date="2018-06" db="EMBL/GenBank/DDBJ databases">
        <title>Metagenomic assembly of (sub)arctic Cyanobacteria and their associated microbiome from non-axenic cultures.</title>
        <authorList>
            <person name="Baurain D."/>
        </authorList>
    </citation>
    <scope>NUCLEOTIDE SEQUENCE [LARGE SCALE GENOMIC DNA]</scope>
    <source>
        <strain evidence="2">ULC027bin1</strain>
    </source>
</reference>
<sequence>MRNFQPHYSLLMFATLLCVIAGSSAIHVIFGQGRDVVLFGLGVGIGMTWSCYVGIENWRMTMA</sequence>
<name>A0A2W4WFG0_9CYAN</name>
<keyword evidence="1" id="KW-1133">Transmembrane helix</keyword>
<keyword evidence="1" id="KW-0812">Transmembrane</keyword>
<comment type="caution">
    <text evidence="2">The sequence shown here is derived from an EMBL/GenBank/DDBJ whole genome shotgun (WGS) entry which is preliminary data.</text>
</comment>
<feature type="non-terminal residue" evidence="2">
    <location>
        <position position="63"/>
    </location>
</feature>